<dbReference type="PANTHER" id="PTHR32179">
    <property type="entry name" value="NICOTINATE-NUCLEOTIDE PYROPHOSPHORYLASE [CARBOXYLATING]"/>
    <property type="match status" value="1"/>
</dbReference>
<dbReference type="UniPathway" id="UPA00253">
    <property type="reaction ID" value="UER00331"/>
</dbReference>
<dbReference type="GO" id="GO:0004514">
    <property type="term" value="F:nicotinate-nucleotide diphosphorylase (carboxylating) activity"/>
    <property type="evidence" value="ECO:0007669"/>
    <property type="project" value="UniProtKB-EC"/>
</dbReference>
<name>A0A1G6KWL8_9BACT</name>
<evidence type="ECO:0000256" key="7">
    <source>
        <dbReference type="ARBA" id="ARBA00022676"/>
    </source>
</evidence>
<dbReference type="NCBIfam" id="TIGR00078">
    <property type="entry name" value="nadC"/>
    <property type="match status" value="1"/>
</dbReference>
<dbReference type="GO" id="GO:0005737">
    <property type="term" value="C:cytoplasm"/>
    <property type="evidence" value="ECO:0007669"/>
    <property type="project" value="TreeGrafter"/>
</dbReference>
<evidence type="ECO:0000256" key="3">
    <source>
        <dbReference type="ARBA" id="ARBA00009400"/>
    </source>
</evidence>
<dbReference type="InterPro" id="IPR022412">
    <property type="entry name" value="Quinolinate_PRibosylTrfase_N"/>
</dbReference>
<keyword evidence="8 12" id="KW-0808">Transferase</keyword>
<keyword evidence="7 12" id="KW-0328">Glycosyltransferase</keyword>
<evidence type="ECO:0000313" key="15">
    <source>
        <dbReference type="EMBL" id="SDC35198.1"/>
    </source>
</evidence>
<dbReference type="FunFam" id="3.90.1170.20:FF:000001">
    <property type="entry name" value="Nicotinate-nucleotide diphosphorylase (Carboxylating)"/>
    <property type="match status" value="1"/>
</dbReference>
<dbReference type="Gene3D" id="3.20.20.70">
    <property type="entry name" value="Aldolase class I"/>
    <property type="match status" value="1"/>
</dbReference>
<evidence type="ECO:0000256" key="11">
    <source>
        <dbReference type="ARBA" id="ARBA00069173"/>
    </source>
</evidence>
<evidence type="ECO:0000256" key="9">
    <source>
        <dbReference type="ARBA" id="ARBA00033102"/>
    </source>
</evidence>
<dbReference type="InterPro" id="IPR027277">
    <property type="entry name" value="NadC/ModD"/>
</dbReference>
<accession>A0A1G6KWL8</accession>
<dbReference type="Pfam" id="PF02749">
    <property type="entry name" value="QRPTase_N"/>
    <property type="match status" value="1"/>
</dbReference>
<dbReference type="GO" id="GO:0034213">
    <property type="term" value="P:quinolinate catabolic process"/>
    <property type="evidence" value="ECO:0007669"/>
    <property type="project" value="TreeGrafter"/>
</dbReference>
<evidence type="ECO:0000259" key="14">
    <source>
        <dbReference type="Pfam" id="PF02749"/>
    </source>
</evidence>
<dbReference type="CDD" id="cd01572">
    <property type="entry name" value="QPRTase"/>
    <property type="match status" value="1"/>
</dbReference>
<protein>
    <recommendedName>
        <fullName evidence="11">Probable nicotinate-nucleotide pyrophosphorylase [carboxylating]</fullName>
        <ecNumber evidence="5">2.4.2.19</ecNumber>
    </recommendedName>
    <alternativeName>
        <fullName evidence="9">Quinolinate phosphoribosyltransferase [decarboxylating]</fullName>
    </alternativeName>
</protein>
<dbReference type="EC" id="2.4.2.19" evidence="5"/>
<organism evidence="15 16">
    <name type="scientific">Desulfurella multipotens</name>
    <dbReference type="NCBI Taxonomy" id="79269"/>
    <lineage>
        <taxon>Bacteria</taxon>
        <taxon>Pseudomonadati</taxon>
        <taxon>Campylobacterota</taxon>
        <taxon>Desulfurellia</taxon>
        <taxon>Desulfurellales</taxon>
        <taxon>Desulfurellaceae</taxon>
        <taxon>Desulfurella</taxon>
    </lineage>
</organism>
<dbReference type="GO" id="GO:0009435">
    <property type="term" value="P:NAD+ biosynthetic process"/>
    <property type="evidence" value="ECO:0007669"/>
    <property type="project" value="UniProtKB-UniPathway"/>
</dbReference>
<dbReference type="FunFam" id="3.20.20.70:FF:000030">
    <property type="entry name" value="Nicotinate-nucleotide pyrophosphorylase, carboxylating"/>
    <property type="match status" value="1"/>
</dbReference>
<comment type="function">
    <text evidence="1">Involved in the catabolism of quinolinic acid (QA).</text>
</comment>
<dbReference type="Gene3D" id="3.90.1170.20">
    <property type="entry name" value="Quinolinate phosphoribosyl transferase, N-terminal domain"/>
    <property type="match status" value="1"/>
</dbReference>
<comment type="catalytic activity">
    <reaction evidence="10">
        <text>nicotinate beta-D-ribonucleotide + CO2 + diphosphate = quinolinate + 5-phospho-alpha-D-ribose 1-diphosphate + 2 H(+)</text>
        <dbReference type="Rhea" id="RHEA:12733"/>
        <dbReference type="ChEBI" id="CHEBI:15378"/>
        <dbReference type="ChEBI" id="CHEBI:16526"/>
        <dbReference type="ChEBI" id="CHEBI:29959"/>
        <dbReference type="ChEBI" id="CHEBI:33019"/>
        <dbReference type="ChEBI" id="CHEBI:57502"/>
        <dbReference type="ChEBI" id="CHEBI:58017"/>
        <dbReference type="EC" id="2.4.2.19"/>
    </reaction>
</comment>
<reference evidence="16" key="1">
    <citation type="submission" date="2016-10" db="EMBL/GenBank/DDBJ databases">
        <authorList>
            <person name="Varghese N."/>
            <person name="Submissions S."/>
        </authorList>
    </citation>
    <scope>NUCLEOTIDE SEQUENCE [LARGE SCALE GENOMIC DNA]</scope>
    <source>
        <strain evidence="16">DSM 8415</strain>
    </source>
</reference>
<dbReference type="AlphaFoldDB" id="A0A1G6KWL8"/>
<evidence type="ECO:0000256" key="1">
    <source>
        <dbReference type="ARBA" id="ARBA00003237"/>
    </source>
</evidence>
<evidence type="ECO:0000256" key="2">
    <source>
        <dbReference type="ARBA" id="ARBA00004893"/>
    </source>
</evidence>
<dbReference type="Pfam" id="PF01729">
    <property type="entry name" value="QRPTase_C"/>
    <property type="match status" value="1"/>
</dbReference>
<dbReference type="InterPro" id="IPR037128">
    <property type="entry name" value="Quinolinate_PRibosylTase_N_sf"/>
</dbReference>
<dbReference type="PANTHER" id="PTHR32179:SF3">
    <property type="entry name" value="NICOTINATE-NUCLEOTIDE PYROPHOSPHORYLASE [CARBOXYLATING]"/>
    <property type="match status" value="1"/>
</dbReference>
<comment type="pathway">
    <text evidence="2">Cofactor biosynthesis; NAD(+) biosynthesis; nicotinate D-ribonucleotide from quinolinate: step 1/1.</text>
</comment>
<evidence type="ECO:0000256" key="8">
    <source>
        <dbReference type="ARBA" id="ARBA00022679"/>
    </source>
</evidence>
<dbReference type="InterPro" id="IPR013785">
    <property type="entry name" value="Aldolase_TIM"/>
</dbReference>
<evidence type="ECO:0000259" key="13">
    <source>
        <dbReference type="Pfam" id="PF01729"/>
    </source>
</evidence>
<evidence type="ECO:0000256" key="5">
    <source>
        <dbReference type="ARBA" id="ARBA00011944"/>
    </source>
</evidence>
<sequence>MNRLFLEDLLKSYLLEDIYYSDVTTESICNGSKTKALIKAKEDFIVAGLIFIKPIFDVLKEEAKIEFYVQEGQFVKAGSHIAVIEAKDSALLQAERLILNIIGRLSGIATKTKFYSQLIKDYKAKIVETRKTTPGFRYFEKYAVLVGGGLNHRIGLFDAILIKDNHIKIAGSITKAVELARKTNFMKKIEVETSNIEEVKEAVSLKVDVVMLDNMDVETIQNCVSMFAGEVLFEASGNVNEDNIVEIAKTGVDFISSGSIIHHAVWVDVNMKIGV</sequence>
<dbReference type="Proteomes" id="UP000199411">
    <property type="component" value="Unassembled WGS sequence"/>
</dbReference>
<dbReference type="EMBL" id="FMYU01000004">
    <property type="protein sequence ID" value="SDC35198.1"/>
    <property type="molecule type" value="Genomic_DNA"/>
</dbReference>
<feature type="domain" description="Quinolinate phosphoribosyl transferase C-terminal" evidence="13">
    <location>
        <begin position="108"/>
        <end position="272"/>
    </location>
</feature>
<dbReference type="InterPro" id="IPR004393">
    <property type="entry name" value="NadC"/>
</dbReference>
<feature type="domain" description="Quinolinate phosphoribosyl transferase N-terminal" evidence="14">
    <location>
        <begin position="22"/>
        <end position="106"/>
    </location>
</feature>
<evidence type="ECO:0000313" key="16">
    <source>
        <dbReference type="Proteomes" id="UP000199411"/>
    </source>
</evidence>
<evidence type="ECO:0000256" key="12">
    <source>
        <dbReference type="PIRNR" id="PIRNR006250"/>
    </source>
</evidence>
<comment type="similarity">
    <text evidence="3 12">Belongs to the NadC/ModD family.</text>
</comment>
<evidence type="ECO:0000256" key="6">
    <source>
        <dbReference type="ARBA" id="ARBA00022642"/>
    </source>
</evidence>
<dbReference type="SUPFAM" id="SSF54675">
    <property type="entry name" value="Nicotinate/Quinolinate PRTase N-terminal domain-like"/>
    <property type="match status" value="1"/>
</dbReference>
<dbReference type="OrthoDB" id="9782546at2"/>
<gene>
    <name evidence="15" type="ORF">SAMN05660835_00707</name>
</gene>
<keyword evidence="6" id="KW-0662">Pyridine nucleotide biosynthesis</keyword>
<evidence type="ECO:0000256" key="10">
    <source>
        <dbReference type="ARBA" id="ARBA00047445"/>
    </source>
</evidence>
<dbReference type="InterPro" id="IPR002638">
    <property type="entry name" value="Quinolinate_PRibosylTrfase_C"/>
</dbReference>
<dbReference type="RefSeq" id="WP_092128170.1">
    <property type="nucleotide sequence ID" value="NZ_FMYU01000004.1"/>
</dbReference>
<dbReference type="SUPFAM" id="SSF51690">
    <property type="entry name" value="Nicotinate/Quinolinate PRTase C-terminal domain-like"/>
    <property type="match status" value="1"/>
</dbReference>
<dbReference type="PIRSF" id="PIRSF006250">
    <property type="entry name" value="NadC_ModD"/>
    <property type="match status" value="1"/>
</dbReference>
<proteinExistence type="inferred from homology"/>
<keyword evidence="16" id="KW-1185">Reference proteome</keyword>
<comment type="subunit">
    <text evidence="4">Hexamer formed by 3 homodimers.</text>
</comment>
<evidence type="ECO:0000256" key="4">
    <source>
        <dbReference type="ARBA" id="ARBA00011218"/>
    </source>
</evidence>
<dbReference type="InterPro" id="IPR036068">
    <property type="entry name" value="Nicotinate_pribotase-like_C"/>
</dbReference>